<sequence length="72" mass="7574">MELLVVIIALTIVSLMALVVVMAVIRKTPPIRVLLVLGLVLLAVLALGVGNPQMFETVVNAFVTVFSGKAST</sequence>
<dbReference type="AlphaFoldDB" id="A0A428WL65"/>
<feature type="transmembrane region" description="Helical" evidence="1">
    <location>
        <begin position="32"/>
        <end position="50"/>
    </location>
</feature>
<protein>
    <submittedName>
        <fullName evidence="2">Uncharacterized protein</fullName>
    </submittedName>
</protein>
<evidence type="ECO:0000313" key="3">
    <source>
        <dbReference type="Proteomes" id="UP000286716"/>
    </source>
</evidence>
<name>A0A428WL65_AMYBA</name>
<gene>
    <name evidence="2" type="ORF">DMA12_18365</name>
</gene>
<feature type="transmembrane region" description="Helical" evidence="1">
    <location>
        <begin position="6"/>
        <end position="25"/>
    </location>
</feature>
<dbReference type="Proteomes" id="UP000286716">
    <property type="component" value="Unassembled WGS sequence"/>
</dbReference>
<evidence type="ECO:0000256" key="1">
    <source>
        <dbReference type="SAM" id="Phobius"/>
    </source>
</evidence>
<evidence type="ECO:0000313" key="2">
    <source>
        <dbReference type="EMBL" id="RSM43831.1"/>
    </source>
</evidence>
<dbReference type="EMBL" id="QHHU01000023">
    <property type="protein sequence ID" value="RSM43831.1"/>
    <property type="molecule type" value="Genomic_DNA"/>
</dbReference>
<accession>A0A428WL65</accession>
<keyword evidence="1" id="KW-1133">Transmembrane helix</keyword>
<comment type="caution">
    <text evidence="2">The sequence shown here is derived from an EMBL/GenBank/DDBJ whole genome shotgun (WGS) entry which is preliminary data.</text>
</comment>
<keyword evidence="1" id="KW-0472">Membrane</keyword>
<proteinExistence type="predicted"/>
<keyword evidence="1" id="KW-0812">Transmembrane</keyword>
<dbReference type="RefSeq" id="WP_020638837.1">
    <property type="nucleotide sequence ID" value="NZ_QHHU01000023.1"/>
</dbReference>
<keyword evidence="3" id="KW-1185">Reference proteome</keyword>
<organism evidence="2 3">
    <name type="scientific">Amycolatopsis balhimycina DSM 5908</name>
    <dbReference type="NCBI Taxonomy" id="1081091"/>
    <lineage>
        <taxon>Bacteria</taxon>
        <taxon>Bacillati</taxon>
        <taxon>Actinomycetota</taxon>
        <taxon>Actinomycetes</taxon>
        <taxon>Pseudonocardiales</taxon>
        <taxon>Pseudonocardiaceae</taxon>
        <taxon>Amycolatopsis</taxon>
    </lineage>
</organism>
<reference evidence="2 3" key="1">
    <citation type="submission" date="2018-05" db="EMBL/GenBank/DDBJ databases">
        <title>Evolution of GPA BGCs.</title>
        <authorList>
            <person name="Waglechner N."/>
            <person name="Wright G.D."/>
        </authorList>
    </citation>
    <scope>NUCLEOTIDE SEQUENCE [LARGE SCALE GENOMIC DNA]</scope>
    <source>
        <strain evidence="2 3">DSM 5908</strain>
    </source>
</reference>